<dbReference type="Proteomes" id="UP001199044">
    <property type="component" value="Unassembled WGS sequence"/>
</dbReference>
<feature type="non-terminal residue" evidence="1">
    <location>
        <position position="135"/>
    </location>
</feature>
<dbReference type="PANTHER" id="PTHR45527">
    <property type="entry name" value="NONRIBOSOMAL PEPTIDE SYNTHETASE"/>
    <property type="match status" value="1"/>
</dbReference>
<gene>
    <name evidence="1" type="ORF">LDJ79_19000</name>
</gene>
<dbReference type="InterPro" id="IPR045851">
    <property type="entry name" value="AMP-bd_C_sf"/>
</dbReference>
<dbReference type="RefSeq" id="WP_225251711.1">
    <property type="nucleotide sequence ID" value="NZ_JAIWIU010000157.1"/>
</dbReference>
<reference evidence="2" key="1">
    <citation type="submission" date="2023-07" db="EMBL/GenBank/DDBJ databases">
        <title>Molecular identification of indigenous halophilic bacteria isolated from red sea cost, biodegradation of synthetic dyes and assessment of degraded metabolite toxicity.</title>
        <authorList>
            <person name="Chaieb K."/>
            <person name="Altayb H.N."/>
        </authorList>
    </citation>
    <scope>NUCLEOTIDE SEQUENCE [LARGE SCALE GENOMIC DNA]</scope>
    <source>
        <strain evidence="2">K20</strain>
    </source>
</reference>
<proteinExistence type="predicted"/>
<keyword evidence="2" id="KW-1185">Reference proteome</keyword>
<accession>A0ABS7YTL4</accession>
<protein>
    <submittedName>
        <fullName evidence="1">AMP-binding protein</fullName>
    </submittedName>
</protein>
<name>A0ABS7YTL4_9VIBR</name>
<evidence type="ECO:0000313" key="1">
    <source>
        <dbReference type="EMBL" id="MCA2018216.1"/>
    </source>
</evidence>
<dbReference type="Gene3D" id="2.30.38.10">
    <property type="entry name" value="Luciferase, Domain 3"/>
    <property type="match status" value="1"/>
</dbReference>
<evidence type="ECO:0000313" key="2">
    <source>
        <dbReference type="Proteomes" id="UP001199044"/>
    </source>
</evidence>
<sequence>GVQVARGYLNRDDLTAERFVRDPFVTDPHATMYKTGDVGRWLADGTIEYQGRNDDQVKIRGFRVELGEISSALKGCTDVLEAVVIARGTSANKQLVGYFTAEQLLSIETIKVQMGERLPEYMVPAALMQIEAIPL</sequence>
<dbReference type="SUPFAM" id="SSF56801">
    <property type="entry name" value="Acetyl-CoA synthetase-like"/>
    <property type="match status" value="1"/>
</dbReference>
<dbReference type="EMBL" id="JAIWIU010000157">
    <property type="protein sequence ID" value="MCA2018216.1"/>
    <property type="molecule type" value="Genomic_DNA"/>
</dbReference>
<dbReference type="Gene3D" id="3.30.300.30">
    <property type="match status" value="1"/>
</dbReference>
<feature type="non-terminal residue" evidence="1">
    <location>
        <position position="1"/>
    </location>
</feature>
<dbReference type="PANTHER" id="PTHR45527:SF1">
    <property type="entry name" value="FATTY ACID SYNTHASE"/>
    <property type="match status" value="1"/>
</dbReference>
<comment type="caution">
    <text evidence="1">The sequence shown here is derived from an EMBL/GenBank/DDBJ whole genome shotgun (WGS) entry which is preliminary data.</text>
</comment>
<organism evidence="1 2">
    <name type="scientific">Vibrio tritonius</name>
    <dbReference type="NCBI Taxonomy" id="1435069"/>
    <lineage>
        <taxon>Bacteria</taxon>
        <taxon>Pseudomonadati</taxon>
        <taxon>Pseudomonadota</taxon>
        <taxon>Gammaproteobacteria</taxon>
        <taxon>Vibrionales</taxon>
        <taxon>Vibrionaceae</taxon>
        <taxon>Vibrio</taxon>
    </lineage>
</organism>